<dbReference type="PANTHER" id="PTHR43617:SF34">
    <property type="entry name" value="PUTATIVE-RELATED"/>
    <property type="match status" value="1"/>
</dbReference>
<comment type="caution">
    <text evidence="2">The sequence shown here is derived from an EMBL/GenBank/DDBJ whole genome shotgun (WGS) entry which is preliminary data.</text>
</comment>
<dbReference type="InterPro" id="IPR000182">
    <property type="entry name" value="GNAT_dom"/>
</dbReference>
<sequence>MKNINFRKLLPEKSKIYRTIRLESLEKFPDSFGANYQEALKIEKFPMESHIEKQTRERFVFGAFTDEELIGICSFVKGEDNTGNIYQMYIKKEFQGKNIGQGLLEAVIDEASHTFHGIEILLEVTPGNDKAYKLYKKAGFLEIKSPTTENISNITMKYQV</sequence>
<dbReference type="PANTHER" id="PTHR43617">
    <property type="entry name" value="L-AMINO ACID N-ACETYLTRANSFERASE"/>
    <property type="match status" value="1"/>
</dbReference>
<proteinExistence type="predicted"/>
<organism evidence="2 5">
    <name type="scientific">Chryseobacterium culicis</name>
    <dbReference type="NCBI Taxonomy" id="680127"/>
    <lineage>
        <taxon>Bacteria</taxon>
        <taxon>Pseudomonadati</taxon>
        <taxon>Bacteroidota</taxon>
        <taxon>Flavobacteriia</taxon>
        <taxon>Flavobacteriales</taxon>
        <taxon>Weeksellaceae</taxon>
        <taxon>Chryseobacterium group</taxon>
        <taxon>Chryseobacterium</taxon>
    </lineage>
</organism>
<dbReference type="CDD" id="cd04301">
    <property type="entry name" value="NAT_SF"/>
    <property type="match status" value="1"/>
</dbReference>
<dbReference type="RefSeq" id="WP_105682806.1">
    <property type="nucleotide sequence ID" value="NZ_JBBGZD010000001.1"/>
</dbReference>
<dbReference type="EMBL" id="PCPP01000001">
    <property type="protein sequence ID" value="PRB87126.1"/>
    <property type="molecule type" value="Genomic_DNA"/>
</dbReference>
<keyword evidence="2" id="KW-0808">Transferase</keyword>
<evidence type="ECO:0000259" key="1">
    <source>
        <dbReference type="PROSITE" id="PS51186"/>
    </source>
</evidence>
<accession>A0A2S9D340</accession>
<dbReference type="OrthoDB" id="67353at2"/>
<gene>
    <name evidence="2" type="ORF">CQ022_01140</name>
    <name evidence="3" type="ORF">CQ033_11850</name>
</gene>
<reference evidence="4 5" key="1">
    <citation type="submission" date="2017-09" db="EMBL/GenBank/DDBJ databases">
        <title>Genomic, metabolic, and phenotypic characteristics of bacterial isolates from the natural microbiome of the model nematode Caenorhabditis elegans.</title>
        <authorList>
            <person name="Zimmermann J."/>
            <person name="Obeng N."/>
            <person name="Yang W."/>
            <person name="Obeng O."/>
            <person name="Kissoyan K."/>
            <person name="Pees B."/>
            <person name="Dirksen P."/>
            <person name="Hoppner M."/>
            <person name="Franke A."/>
            <person name="Rosenstiel P."/>
            <person name="Leippe M."/>
            <person name="Dierking K."/>
            <person name="Kaleta C."/>
            <person name="Schulenburg H."/>
        </authorList>
    </citation>
    <scope>NUCLEOTIDE SEQUENCE [LARGE SCALE GENOMIC DNA]</scope>
    <source>
        <strain evidence="2 5">MYb25</strain>
        <strain evidence="3 4">MYb44</strain>
    </source>
</reference>
<dbReference type="SUPFAM" id="SSF55729">
    <property type="entry name" value="Acyl-CoA N-acyltransferases (Nat)"/>
    <property type="match status" value="1"/>
</dbReference>
<evidence type="ECO:0000313" key="4">
    <source>
        <dbReference type="Proteomes" id="UP000238325"/>
    </source>
</evidence>
<evidence type="ECO:0000313" key="5">
    <source>
        <dbReference type="Proteomes" id="UP000238534"/>
    </source>
</evidence>
<dbReference type="Proteomes" id="UP000238325">
    <property type="component" value="Unassembled WGS sequence"/>
</dbReference>
<dbReference type="GO" id="GO:0016747">
    <property type="term" value="F:acyltransferase activity, transferring groups other than amino-acyl groups"/>
    <property type="evidence" value="ECO:0007669"/>
    <property type="project" value="InterPro"/>
</dbReference>
<evidence type="ECO:0000313" key="3">
    <source>
        <dbReference type="EMBL" id="PRB91439.1"/>
    </source>
</evidence>
<dbReference type="InterPro" id="IPR050276">
    <property type="entry name" value="MshD_Acetyltransferase"/>
</dbReference>
<evidence type="ECO:0000313" key="2">
    <source>
        <dbReference type="EMBL" id="PRB87126.1"/>
    </source>
</evidence>
<dbReference type="Pfam" id="PF00583">
    <property type="entry name" value="Acetyltransf_1"/>
    <property type="match status" value="1"/>
</dbReference>
<dbReference type="Proteomes" id="UP000238534">
    <property type="component" value="Unassembled WGS sequence"/>
</dbReference>
<keyword evidence="4" id="KW-1185">Reference proteome</keyword>
<dbReference type="EMBL" id="PCPH01000002">
    <property type="protein sequence ID" value="PRB91439.1"/>
    <property type="molecule type" value="Genomic_DNA"/>
</dbReference>
<dbReference type="Gene3D" id="3.40.630.30">
    <property type="match status" value="1"/>
</dbReference>
<dbReference type="AlphaFoldDB" id="A0A2S9D340"/>
<dbReference type="InterPro" id="IPR016181">
    <property type="entry name" value="Acyl_CoA_acyltransferase"/>
</dbReference>
<feature type="domain" description="N-acetyltransferase" evidence="1">
    <location>
        <begin position="4"/>
        <end position="160"/>
    </location>
</feature>
<name>A0A2S9D340_CHRCI</name>
<dbReference type="PROSITE" id="PS51186">
    <property type="entry name" value="GNAT"/>
    <property type="match status" value="1"/>
</dbReference>
<protein>
    <submittedName>
        <fullName evidence="2">GNAT family N-acetyltransferase</fullName>
    </submittedName>
</protein>